<dbReference type="PROSITE" id="PS51698">
    <property type="entry name" value="U_BOX"/>
    <property type="match status" value="1"/>
</dbReference>
<dbReference type="GO" id="GO:0051301">
    <property type="term" value="P:cell division"/>
    <property type="evidence" value="ECO:0007669"/>
    <property type="project" value="UniProtKB-KW"/>
</dbReference>
<feature type="repeat" description="WD" evidence="9">
    <location>
        <begin position="937"/>
        <end position="978"/>
    </location>
</feature>
<keyword evidence="7" id="KW-0833">Ubl conjugation pathway</keyword>
<dbReference type="Pfam" id="PF04564">
    <property type="entry name" value="U-box"/>
    <property type="match status" value="1"/>
</dbReference>
<dbReference type="CDD" id="cd16270">
    <property type="entry name" value="Apc5_N"/>
    <property type="match status" value="1"/>
</dbReference>
<dbReference type="InterPro" id="IPR001680">
    <property type="entry name" value="WD40_rpt"/>
</dbReference>
<dbReference type="InterPro" id="IPR036322">
    <property type="entry name" value="WD40_repeat_dom_sf"/>
</dbReference>
<evidence type="ECO:0000256" key="6">
    <source>
        <dbReference type="ARBA" id="ARBA00022776"/>
    </source>
</evidence>
<evidence type="ECO:0000313" key="12">
    <source>
        <dbReference type="Proteomes" id="UP000594454"/>
    </source>
</evidence>
<evidence type="ECO:0000256" key="1">
    <source>
        <dbReference type="ARBA" id="ARBA00007450"/>
    </source>
</evidence>
<dbReference type="GO" id="GO:0031145">
    <property type="term" value="P:anaphase-promoting complex-dependent catabolic process"/>
    <property type="evidence" value="ECO:0007669"/>
    <property type="project" value="TreeGrafter"/>
</dbReference>
<dbReference type="SUPFAM" id="SSF50978">
    <property type="entry name" value="WD40 repeat-like"/>
    <property type="match status" value="1"/>
</dbReference>
<evidence type="ECO:0000259" key="10">
    <source>
        <dbReference type="PROSITE" id="PS51698"/>
    </source>
</evidence>
<feature type="repeat" description="WD" evidence="9">
    <location>
        <begin position="685"/>
        <end position="716"/>
    </location>
</feature>
<keyword evidence="5" id="KW-0677">Repeat</keyword>
<accession>A0A7R8UCC2</accession>
<dbReference type="Pfam" id="PF12862">
    <property type="entry name" value="ANAPC5"/>
    <property type="match status" value="1"/>
</dbReference>
<dbReference type="OrthoDB" id="2504561at2759"/>
<protein>
    <recommendedName>
        <fullName evidence="2">Anaphase-promoting complex subunit 5</fullName>
    </recommendedName>
</protein>
<name>A0A7R8UCC2_HERIL</name>
<dbReference type="CDD" id="cd16655">
    <property type="entry name" value="RING-Ubox_WDSUB1-like"/>
    <property type="match status" value="1"/>
</dbReference>
<comment type="similarity">
    <text evidence="1">Belongs to the APC5 family.</text>
</comment>
<keyword evidence="4" id="KW-0132">Cell division</keyword>
<feature type="domain" description="U-box" evidence="10">
    <location>
        <begin position="996"/>
        <end position="1070"/>
    </location>
</feature>
<evidence type="ECO:0000256" key="4">
    <source>
        <dbReference type="ARBA" id="ARBA00022618"/>
    </source>
</evidence>
<dbReference type="SUPFAM" id="SSF57850">
    <property type="entry name" value="RING/U-box"/>
    <property type="match status" value="1"/>
</dbReference>
<proteinExistence type="inferred from homology"/>
<dbReference type="InterPro" id="IPR019775">
    <property type="entry name" value="WD40_repeat_CS"/>
</dbReference>
<dbReference type="AlphaFoldDB" id="A0A7R8UCC2"/>
<dbReference type="FunCoup" id="A0A7R8UCC2">
    <property type="interactions" value="1279"/>
</dbReference>
<feature type="repeat" description="WD" evidence="9">
    <location>
        <begin position="896"/>
        <end position="930"/>
    </location>
</feature>
<evidence type="ECO:0000256" key="7">
    <source>
        <dbReference type="ARBA" id="ARBA00022786"/>
    </source>
</evidence>
<keyword evidence="6" id="KW-0498">Mitosis</keyword>
<evidence type="ECO:0000313" key="11">
    <source>
        <dbReference type="EMBL" id="CAD7077344.1"/>
    </source>
</evidence>
<dbReference type="GO" id="GO:0070979">
    <property type="term" value="P:protein K11-linked ubiquitination"/>
    <property type="evidence" value="ECO:0007669"/>
    <property type="project" value="TreeGrafter"/>
</dbReference>
<dbReference type="PROSITE" id="PS00678">
    <property type="entry name" value="WD_REPEATS_1"/>
    <property type="match status" value="3"/>
</dbReference>
<dbReference type="InterPro" id="IPR003613">
    <property type="entry name" value="Ubox_domain"/>
</dbReference>
<keyword evidence="3 9" id="KW-0853">WD repeat</keyword>
<dbReference type="Pfam" id="PF00400">
    <property type="entry name" value="WD40"/>
    <property type="match status" value="5"/>
</dbReference>
<evidence type="ECO:0000256" key="2">
    <source>
        <dbReference type="ARBA" id="ARBA00016066"/>
    </source>
</evidence>
<gene>
    <name evidence="11" type="ORF">HERILL_LOCUS701</name>
</gene>
<dbReference type="GO" id="GO:0045842">
    <property type="term" value="P:positive regulation of mitotic metaphase/anaphase transition"/>
    <property type="evidence" value="ECO:0007669"/>
    <property type="project" value="TreeGrafter"/>
</dbReference>
<keyword evidence="8" id="KW-0131">Cell cycle</keyword>
<evidence type="ECO:0000256" key="5">
    <source>
        <dbReference type="ARBA" id="ARBA00022737"/>
    </source>
</evidence>
<dbReference type="InterPro" id="IPR015943">
    <property type="entry name" value="WD40/YVTN_repeat-like_dom_sf"/>
</dbReference>
<evidence type="ECO:0000256" key="8">
    <source>
        <dbReference type="ARBA" id="ARBA00023306"/>
    </source>
</evidence>
<dbReference type="InterPro" id="IPR020472">
    <property type="entry name" value="WD40_PAC1"/>
</dbReference>
<dbReference type="PROSITE" id="PS50294">
    <property type="entry name" value="WD_REPEATS_REGION"/>
    <property type="match status" value="2"/>
</dbReference>
<dbReference type="SMART" id="SM00504">
    <property type="entry name" value="Ubox"/>
    <property type="match status" value="1"/>
</dbReference>
<sequence>MDNRRELEALDPSSNNATYTRVDALTPHKIAIVILIQQYLKAKQKAQDSGTSYPAQSRRKFCMVLLKLIQLPDMSYKDLYSTLTSSKYRIDTAHLVDFENCMSNLVSSNIGCLFDLFDMQSAMDKILSENSGVSQYGVVGLYIRRVAVTLDRMTFPEMMALHRSIILYYEKGFRSLGICPSGKSANSSLVDNHIVSKERNNHSKWSVKQAELFILQQSLLLESNQLQALPPMELQSRINEIIEDNPLLSQAHFLSYMNYLRLRDFFSALDVLHRTFDRNPVQTLNPTETRGFQYSSLNLAIFHTQLNHKTLAEKCLRECIMLSQQAGDKHCLEHANAWHCILHSDSIKPSEKTIPDDSDLAMTLPASLSIQFAVKLAAISGYKPHTIFEILLKSDDLNCRNTISELAISAVAERASIWSLYGKNEIGSLYSQLLLRLYQIWTPENGNNEAICQALCLLALWLGTQGEYALSAVILQNASIRFPRDPVARTWMTCDCYVTIAQAIHTGKWRDGNESCCQLSLLDENAGILQRASLFIARGNLVSAQKILDKILLKRNLEPLVYIRALILLAHSQISRTQISSQVVDTLNTALTHAKEKYLHHEVSVINMIFSHVLLQMGMARRAFDVMQTCLEPIYSNGSIYDKARASVLFARCTVAATEGKEKKVEKILDCMGMITEAIFFFKKLEAHSKGGVLASSSIDGTINLWDITTGERTGSIYQENSEPIRACLFSPDGFAMASADDTGSVCIWGKDRSLLKTLKLHEEAVHTIAFSADSNVLLTACTIGNVRISPIDSTAEGTEAICSIDNAHDLGVLSADFCKIINNDPLDSQTLIYTAATCGTDHFIKLWRFYFKQSSSCGSGCKSSRLVPQTPSAHISGSSTIYSTESMNAECVLTIQAHGSSVTCVRFNAQGTYLVSSSLDKTLRIWDLQGNCIKTLAEHTRYVNCLSINLSSTIIASGSNDRTIIIWDTTSSLTVDSHLSDPSTLVLDLASKQTDIPLELICPITHELMREPVTAEDGFTYERDAILSWFDRGKVTSPMTNEELPNLDLVDNDEIKQQIDEFLKSIDFDSFNE</sequence>
<dbReference type="EMBL" id="LR899009">
    <property type="protein sequence ID" value="CAD7077344.1"/>
    <property type="molecule type" value="Genomic_DNA"/>
</dbReference>
<keyword evidence="12" id="KW-1185">Reference proteome</keyword>
<dbReference type="PANTHER" id="PTHR12830">
    <property type="entry name" value="ANAPHASE-PROMOTING COMPLEX SUBUNIT 5"/>
    <property type="match status" value="1"/>
</dbReference>
<evidence type="ECO:0000256" key="9">
    <source>
        <dbReference type="PROSITE-ProRule" id="PRU00221"/>
    </source>
</evidence>
<dbReference type="InterPro" id="IPR026000">
    <property type="entry name" value="Apc5_dom"/>
</dbReference>
<dbReference type="InParanoid" id="A0A7R8UCC2"/>
<dbReference type="PROSITE" id="PS50082">
    <property type="entry name" value="WD_REPEATS_2"/>
    <property type="match status" value="3"/>
</dbReference>
<dbReference type="InterPro" id="IPR013083">
    <property type="entry name" value="Znf_RING/FYVE/PHD"/>
</dbReference>
<reference evidence="11 12" key="1">
    <citation type="submission" date="2020-11" db="EMBL/GenBank/DDBJ databases">
        <authorList>
            <person name="Wallbank WR R."/>
            <person name="Pardo Diaz C."/>
            <person name="Kozak K."/>
            <person name="Martin S."/>
            <person name="Jiggins C."/>
            <person name="Moest M."/>
            <person name="Warren A I."/>
            <person name="Generalovic N T."/>
            <person name="Byers J.R.P. K."/>
            <person name="Montejo-Kovacevich G."/>
            <person name="Yen C E."/>
        </authorList>
    </citation>
    <scope>NUCLEOTIDE SEQUENCE [LARGE SCALE GENOMIC DNA]</scope>
</reference>
<dbReference type="GO" id="GO:0004842">
    <property type="term" value="F:ubiquitin-protein transferase activity"/>
    <property type="evidence" value="ECO:0007669"/>
    <property type="project" value="InterPro"/>
</dbReference>
<dbReference type="SMART" id="SM00320">
    <property type="entry name" value="WD40"/>
    <property type="match status" value="6"/>
</dbReference>
<dbReference type="PRINTS" id="PR00320">
    <property type="entry name" value="GPROTEINBRPT"/>
</dbReference>
<dbReference type="PANTHER" id="PTHR12830:SF9">
    <property type="entry name" value="ANAPHASE-PROMOTING COMPLEX SUBUNIT 5"/>
    <property type="match status" value="1"/>
</dbReference>
<dbReference type="Proteomes" id="UP000594454">
    <property type="component" value="Chromosome 1"/>
</dbReference>
<dbReference type="InterPro" id="IPR037679">
    <property type="entry name" value="Apc5"/>
</dbReference>
<organism evidence="11 12">
    <name type="scientific">Hermetia illucens</name>
    <name type="common">Black soldier fly</name>
    <dbReference type="NCBI Taxonomy" id="343691"/>
    <lineage>
        <taxon>Eukaryota</taxon>
        <taxon>Metazoa</taxon>
        <taxon>Ecdysozoa</taxon>
        <taxon>Arthropoda</taxon>
        <taxon>Hexapoda</taxon>
        <taxon>Insecta</taxon>
        <taxon>Pterygota</taxon>
        <taxon>Neoptera</taxon>
        <taxon>Endopterygota</taxon>
        <taxon>Diptera</taxon>
        <taxon>Brachycera</taxon>
        <taxon>Stratiomyomorpha</taxon>
        <taxon>Stratiomyidae</taxon>
        <taxon>Hermetiinae</taxon>
        <taxon>Hermetia</taxon>
    </lineage>
</organism>
<dbReference type="Gene3D" id="2.130.10.10">
    <property type="entry name" value="YVTN repeat-like/Quinoprotein amine dehydrogenase"/>
    <property type="match status" value="2"/>
</dbReference>
<dbReference type="GO" id="GO:0005680">
    <property type="term" value="C:anaphase-promoting complex"/>
    <property type="evidence" value="ECO:0007669"/>
    <property type="project" value="InterPro"/>
</dbReference>
<dbReference type="Gene3D" id="3.30.40.10">
    <property type="entry name" value="Zinc/RING finger domain, C3HC4 (zinc finger)"/>
    <property type="match status" value="1"/>
</dbReference>
<evidence type="ECO:0000256" key="3">
    <source>
        <dbReference type="ARBA" id="ARBA00022574"/>
    </source>
</evidence>